<evidence type="ECO:0000313" key="2">
    <source>
        <dbReference type="EMBL" id="JAC62097.1"/>
    </source>
</evidence>
<dbReference type="Gene3D" id="2.60.40.10">
    <property type="entry name" value="Immunoglobulins"/>
    <property type="match status" value="1"/>
</dbReference>
<dbReference type="PANTHER" id="PTHR22538">
    <property type="entry name" value="CILIA- AND FLAGELLA-ASSOCIATED PROTEIN 74"/>
    <property type="match status" value="1"/>
</dbReference>
<keyword evidence="2" id="KW-0966">Cell projection</keyword>
<proteinExistence type="predicted"/>
<feature type="region of interest" description="Disordered" evidence="1">
    <location>
        <begin position="359"/>
        <end position="387"/>
    </location>
</feature>
<keyword evidence="2" id="KW-0969">Cilium</keyword>
<gene>
    <name evidence="2" type="ORF">TSPGSL018_24279</name>
</gene>
<sequence>KCITVSNLSSEDMPLRPKLLDPFGGFRVLSAMRSVPPGGERRLFIDFQPVMAKKYRELWTVRTGRGSMRVVLRGEGICPSFRLEPEDTSQKTIDMGDIFKGEKSERTFKIHNTSPFDLPYSLVFTGGVAQPNIGPLPPFYTRPAEGGESHEVAVVFAPDHEFPYHQQVLEVKVPNQQEMCAIRLKGRCWEEGMYVSGGEWHRIEEDVQKQRSLLGERTAADELPRQMTLTCRSIARPGKPASCSLVVGNLKSTQAGAANGEYQVSDLSAADKAKGWNVDVPKAAIPPGTHKQVVFTFSPPWEQPPDSLVHFEISEWQELKVDVLLKGGAPPPRTASSTRQILLTVRCFLEPAREEDKIAAEAEARLNSPEGRKPGSPSKKASPGRKR</sequence>
<evidence type="ECO:0000256" key="1">
    <source>
        <dbReference type="SAM" id="MobiDB-lite"/>
    </source>
</evidence>
<dbReference type="PANTHER" id="PTHR22538:SF0">
    <property type="entry name" value="CILIA- AND FLAGELLA-ASSOCIATED PROTEIN 74"/>
    <property type="match status" value="1"/>
</dbReference>
<dbReference type="AlphaFoldDB" id="A0A061QN87"/>
<protein>
    <submittedName>
        <fullName evidence="2">Flagellar associated protein fap74</fullName>
    </submittedName>
</protein>
<reference evidence="2" key="1">
    <citation type="submission" date="2014-05" db="EMBL/GenBank/DDBJ databases">
        <title>The transcriptome of the halophilic microalga Tetraselmis sp. GSL018 isolated from the Great Salt Lake, Utah.</title>
        <authorList>
            <person name="Jinkerson R.E."/>
            <person name="D'Adamo S."/>
            <person name="Posewitz M.C."/>
        </authorList>
    </citation>
    <scope>NUCLEOTIDE SEQUENCE</scope>
    <source>
        <strain evidence="2">GSL018</strain>
    </source>
</reference>
<feature type="non-terminal residue" evidence="2">
    <location>
        <position position="1"/>
    </location>
</feature>
<organism evidence="2">
    <name type="scientific">Tetraselmis sp. GSL018</name>
    <dbReference type="NCBI Taxonomy" id="582737"/>
    <lineage>
        <taxon>Eukaryota</taxon>
        <taxon>Viridiplantae</taxon>
        <taxon>Chlorophyta</taxon>
        <taxon>core chlorophytes</taxon>
        <taxon>Chlorodendrophyceae</taxon>
        <taxon>Chlorodendrales</taxon>
        <taxon>Chlorodendraceae</taxon>
        <taxon>Tetraselmis</taxon>
    </lineage>
</organism>
<dbReference type="EMBL" id="GBEZ01024942">
    <property type="protein sequence ID" value="JAC62097.1"/>
    <property type="molecule type" value="Transcribed_RNA"/>
</dbReference>
<keyword evidence="2" id="KW-0282">Flagellum</keyword>
<dbReference type="InterPro" id="IPR013783">
    <property type="entry name" value="Ig-like_fold"/>
</dbReference>
<accession>A0A061QN87</accession>
<name>A0A061QN87_9CHLO</name>